<proteinExistence type="predicted"/>
<evidence type="ECO:0000256" key="1">
    <source>
        <dbReference type="ARBA" id="ARBA00017378"/>
    </source>
</evidence>
<dbReference type="SUPFAM" id="SSF51735">
    <property type="entry name" value="NAD(P)-binding Rossmann-fold domains"/>
    <property type="match status" value="1"/>
</dbReference>
<dbReference type="Gene3D" id="3.40.50.720">
    <property type="entry name" value="NAD(P)-binding Rossmann-like Domain"/>
    <property type="match status" value="1"/>
</dbReference>
<dbReference type="Pfam" id="PF02254">
    <property type="entry name" value="TrkA_N"/>
    <property type="match status" value="1"/>
</dbReference>
<keyword evidence="3" id="KW-0633">Potassium transport</keyword>
<dbReference type="GO" id="GO:0005886">
    <property type="term" value="C:plasma membrane"/>
    <property type="evidence" value="ECO:0007669"/>
    <property type="project" value="InterPro"/>
</dbReference>
<dbReference type="PANTHER" id="PTHR43833">
    <property type="entry name" value="POTASSIUM CHANNEL PROTEIN 2-RELATED-RELATED"/>
    <property type="match status" value="1"/>
</dbReference>
<dbReference type="Proteomes" id="UP000654482">
    <property type="component" value="Unassembled WGS sequence"/>
</dbReference>
<comment type="caution">
    <text evidence="9">The sequence shown here is derived from an EMBL/GenBank/DDBJ whole genome shotgun (WGS) entry which is preliminary data.</text>
</comment>
<evidence type="ECO:0000313" key="10">
    <source>
        <dbReference type="Proteomes" id="UP000654482"/>
    </source>
</evidence>
<dbReference type="PROSITE" id="PS51202">
    <property type="entry name" value="RCK_C"/>
    <property type="match status" value="1"/>
</dbReference>
<dbReference type="InterPro" id="IPR036721">
    <property type="entry name" value="RCK_C_sf"/>
</dbReference>
<dbReference type="Pfam" id="PF02080">
    <property type="entry name" value="TrkA_C"/>
    <property type="match status" value="1"/>
</dbReference>
<evidence type="ECO:0000256" key="3">
    <source>
        <dbReference type="ARBA" id="ARBA00022538"/>
    </source>
</evidence>
<evidence type="ECO:0000259" key="8">
    <source>
        <dbReference type="PROSITE" id="PS51202"/>
    </source>
</evidence>
<keyword evidence="6" id="KW-0406">Ion transport</keyword>
<dbReference type="InterPro" id="IPR006036">
    <property type="entry name" value="K_uptake_TrkA"/>
</dbReference>
<protein>
    <recommendedName>
        <fullName evidence="1">Trk system potassium uptake protein TrkA</fullName>
    </recommendedName>
</protein>
<dbReference type="InterPro" id="IPR006037">
    <property type="entry name" value="RCK_C"/>
</dbReference>
<evidence type="ECO:0000256" key="5">
    <source>
        <dbReference type="ARBA" id="ARBA00023027"/>
    </source>
</evidence>
<feature type="domain" description="RCK N-terminal" evidence="7">
    <location>
        <begin position="1"/>
        <end position="123"/>
    </location>
</feature>
<dbReference type="PROSITE" id="PS51201">
    <property type="entry name" value="RCK_N"/>
    <property type="match status" value="1"/>
</dbReference>
<accession>A0A8J7E0R7</accession>
<dbReference type="InterPro" id="IPR036291">
    <property type="entry name" value="NAD(P)-bd_dom_sf"/>
</dbReference>
<dbReference type="PANTHER" id="PTHR43833:SF5">
    <property type="entry name" value="TRK SYSTEM POTASSIUM UPTAKE PROTEIN TRKA"/>
    <property type="match status" value="1"/>
</dbReference>
<name>A0A8J7E0R7_9CYAN</name>
<dbReference type="AlphaFoldDB" id="A0A8J7E0R7"/>
<organism evidence="9 10">
    <name type="scientific">Lusitaniella coriacea LEGE 07157</name>
    <dbReference type="NCBI Taxonomy" id="945747"/>
    <lineage>
        <taxon>Bacteria</taxon>
        <taxon>Bacillati</taxon>
        <taxon>Cyanobacteriota</taxon>
        <taxon>Cyanophyceae</taxon>
        <taxon>Spirulinales</taxon>
        <taxon>Lusitaniellaceae</taxon>
        <taxon>Lusitaniella</taxon>
    </lineage>
</organism>
<evidence type="ECO:0000256" key="2">
    <source>
        <dbReference type="ARBA" id="ARBA00022448"/>
    </source>
</evidence>
<gene>
    <name evidence="9" type="ORF">IQ249_24315</name>
</gene>
<dbReference type="InterPro" id="IPR003148">
    <property type="entry name" value="RCK_N"/>
</dbReference>
<dbReference type="RefSeq" id="WP_194032112.1">
    <property type="nucleotide sequence ID" value="NZ_JADEWZ010000074.1"/>
</dbReference>
<dbReference type="EMBL" id="JADEWZ010000074">
    <property type="protein sequence ID" value="MBE9119018.1"/>
    <property type="molecule type" value="Genomic_DNA"/>
</dbReference>
<evidence type="ECO:0000313" key="9">
    <source>
        <dbReference type="EMBL" id="MBE9119018.1"/>
    </source>
</evidence>
<keyword evidence="10" id="KW-1185">Reference proteome</keyword>
<evidence type="ECO:0000259" key="7">
    <source>
        <dbReference type="PROSITE" id="PS51201"/>
    </source>
</evidence>
<evidence type="ECO:0000256" key="4">
    <source>
        <dbReference type="ARBA" id="ARBA00022958"/>
    </source>
</evidence>
<dbReference type="Gene3D" id="3.30.70.1450">
    <property type="entry name" value="Regulator of K+ conductance, C-terminal domain"/>
    <property type="match status" value="1"/>
</dbReference>
<feature type="domain" description="RCK C-terminal" evidence="8">
    <location>
        <begin position="137"/>
        <end position="219"/>
    </location>
</feature>
<dbReference type="GO" id="GO:0015079">
    <property type="term" value="F:potassium ion transmembrane transporter activity"/>
    <property type="evidence" value="ECO:0007669"/>
    <property type="project" value="InterPro"/>
</dbReference>
<dbReference type="InterPro" id="IPR050721">
    <property type="entry name" value="Trk_Ktr_HKT_K-transport"/>
</dbReference>
<dbReference type="PRINTS" id="PR00335">
    <property type="entry name" value="KUPTAKETRKA"/>
</dbReference>
<keyword evidence="5" id="KW-0520">NAD</keyword>
<evidence type="ECO:0000256" key="6">
    <source>
        <dbReference type="ARBA" id="ARBA00023065"/>
    </source>
</evidence>
<keyword evidence="2" id="KW-0813">Transport</keyword>
<sequence>MRIIAIGGGKLTYFLAKQFTSKGYNVTVVNRDATEATALARKLKATAIVGDGSSLKTLQDAGAYQADVVLGLTPYDQDNLIACQIAQQHYGVARTIALVNDPENREVFERLGVSVAFSATEIIANLIEQQAGFEEVRNVLPVADGKANVTELVLGEDTFAVGKQLETLDLPVGTLIACILRDEALLVPDGSTQLRSRDRLILVAQPEYYGQLVRSLTGEQ</sequence>
<keyword evidence="4" id="KW-0630">Potassium</keyword>
<reference evidence="9" key="1">
    <citation type="submission" date="2020-10" db="EMBL/GenBank/DDBJ databases">
        <authorList>
            <person name="Castelo-Branco R."/>
            <person name="Eusebio N."/>
            <person name="Adriana R."/>
            <person name="Vieira A."/>
            <person name="Brugerolle De Fraissinette N."/>
            <person name="Rezende De Castro R."/>
            <person name="Schneider M.P."/>
            <person name="Vasconcelos V."/>
            <person name="Leao P.N."/>
        </authorList>
    </citation>
    <scope>NUCLEOTIDE SEQUENCE</scope>
    <source>
        <strain evidence="9">LEGE 07157</strain>
    </source>
</reference>
<dbReference type="SUPFAM" id="SSF116726">
    <property type="entry name" value="TrkA C-terminal domain-like"/>
    <property type="match status" value="1"/>
</dbReference>